<dbReference type="OrthoDB" id="572992at2"/>
<protein>
    <submittedName>
        <fullName evidence="2">Transcriptional regulator with C-terminal CBS domains</fullName>
    </submittedName>
</protein>
<gene>
    <name evidence="2" type="ORF">Dacsa_2093</name>
</gene>
<name>K9YW61_DACS8</name>
<evidence type="ECO:0000313" key="2">
    <source>
        <dbReference type="EMBL" id="AFZ50732.1"/>
    </source>
</evidence>
<keyword evidence="3" id="KW-1185">Reference proteome</keyword>
<organism evidence="2 3">
    <name type="scientific">Dactylococcopsis salina (strain PCC 8305)</name>
    <name type="common">Myxobactron salinum</name>
    <dbReference type="NCBI Taxonomy" id="13035"/>
    <lineage>
        <taxon>Bacteria</taxon>
        <taxon>Bacillati</taxon>
        <taxon>Cyanobacteriota</taxon>
        <taxon>Cyanophyceae</taxon>
        <taxon>Nodosilineales</taxon>
        <taxon>Cymatolegaceae</taxon>
        <taxon>Dactylococcopsis</taxon>
    </lineage>
</organism>
<dbReference type="Pfam" id="PF01381">
    <property type="entry name" value="HTH_3"/>
    <property type="match status" value="1"/>
</dbReference>
<sequence>MTKITDLHKEWQKKPDYQKAYEELASEFDLASAIIYARISAGMTQQELAEKMNAKQSAIARIESGKQNTTIATLERIAKATGTHLKISFEK</sequence>
<dbReference type="PROSITE" id="PS50943">
    <property type="entry name" value="HTH_CROC1"/>
    <property type="match status" value="1"/>
</dbReference>
<dbReference type="EMBL" id="CP003944">
    <property type="protein sequence ID" value="AFZ50732.1"/>
    <property type="molecule type" value="Genomic_DNA"/>
</dbReference>
<proteinExistence type="predicted"/>
<dbReference type="SUPFAM" id="SSF47413">
    <property type="entry name" value="lambda repressor-like DNA-binding domains"/>
    <property type="match status" value="1"/>
</dbReference>
<dbReference type="AlphaFoldDB" id="K9YW61"/>
<evidence type="ECO:0000313" key="3">
    <source>
        <dbReference type="Proteomes" id="UP000010482"/>
    </source>
</evidence>
<dbReference type="GO" id="GO:0003677">
    <property type="term" value="F:DNA binding"/>
    <property type="evidence" value="ECO:0007669"/>
    <property type="project" value="InterPro"/>
</dbReference>
<dbReference type="Proteomes" id="UP000010482">
    <property type="component" value="Chromosome"/>
</dbReference>
<reference evidence="2" key="1">
    <citation type="submission" date="2012-04" db="EMBL/GenBank/DDBJ databases">
        <title>Finished genome of Dactylococcopsis salina PCC 8305.</title>
        <authorList>
            <consortium name="US DOE Joint Genome Institute"/>
            <person name="Gugger M."/>
            <person name="Coursin T."/>
            <person name="Rippka R."/>
            <person name="Tandeau De Marsac N."/>
            <person name="Huntemann M."/>
            <person name="Wei C.-L."/>
            <person name="Han J."/>
            <person name="Detter J.C."/>
            <person name="Han C."/>
            <person name="Tapia R."/>
            <person name="Daligault H."/>
            <person name="Chen A."/>
            <person name="Krypides N."/>
            <person name="Mavromatis K."/>
            <person name="Markowitz V."/>
            <person name="Szeto E."/>
            <person name="Ivanova N."/>
            <person name="Ovchinnikova G."/>
            <person name="Pagani I."/>
            <person name="Pati A."/>
            <person name="Goodwin L."/>
            <person name="Peters L."/>
            <person name="Pitluck S."/>
            <person name="Woyke T."/>
            <person name="Kerfeld C."/>
        </authorList>
    </citation>
    <scope>NUCLEOTIDE SEQUENCE [LARGE SCALE GENOMIC DNA]</scope>
    <source>
        <strain evidence="2">PCC 8305</strain>
    </source>
</reference>
<dbReference type="eggNOG" id="COG3620">
    <property type="taxonomic scope" value="Bacteria"/>
</dbReference>
<dbReference type="InterPro" id="IPR010982">
    <property type="entry name" value="Lambda_DNA-bd_dom_sf"/>
</dbReference>
<feature type="domain" description="HTH cro/C1-type" evidence="1">
    <location>
        <begin position="34"/>
        <end position="88"/>
    </location>
</feature>
<dbReference type="KEGG" id="dsl:Dacsa_2093"/>
<dbReference type="RefSeq" id="WP_015229725.1">
    <property type="nucleotide sequence ID" value="NC_019780.1"/>
</dbReference>
<accession>K9YW61</accession>
<dbReference type="InterPro" id="IPR001387">
    <property type="entry name" value="Cro/C1-type_HTH"/>
</dbReference>
<dbReference type="SMART" id="SM00530">
    <property type="entry name" value="HTH_XRE"/>
    <property type="match status" value="1"/>
</dbReference>
<dbReference type="HOGENOM" id="CLU_066192_18_2_3"/>
<evidence type="ECO:0000259" key="1">
    <source>
        <dbReference type="PROSITE" id="PS50943"/>
    </source>
</evidence>
<dbReference type="Gene3D" id="1.10.260.40">
    <property type="entry name" value="lambda repressor-like DNA-binding domains"/>
    <property type="match status" value="1"/>
</dbReference>
<dbReference type="CDD" id="cd00093">
    <property type="entry name" value="HTH_XRE"/>
    <property type="match status" value="1"/>
</dbReference>